<accession>A0A6J4MSJ9</accession>
<dbReference type="AlphaFoldDB" id="A0A6J4MSJ9"/>
<protein>
    <submittedName>
        <fullName evidence="1">Uncharacterized protein</fullName>
    </submittedName>
</protein>
<reference evidence="1" key="1">
    <citation type="submission" date="2020-02" db="EMBL/GenBank/DDBJ databases">
        <authorList>
            <person name="Meier V. D."/>
        </authorList>
    </citation>
    <scope>NUCLEOTIDE SEQUENCE</scope>
    <source>
        <strain evidence="1">AVDCRST_MAG93</strain>
    </source>
</reference>
<organism evidence="1">
    <name type="scientific">uncultured Chloroflexia bacterium</name>
    <dbReference type="NCBI Taxonomy" id="1672391"/>
    <lineage>
        <taxon>Bacteria</taxon>
        <taxon>Bacillati</taxon>
        <taxon>Chloroflexota</taxon>
        <taxon>Chloroflexia</taxon>
        <taxon>environmental samples</taxon>
    </lineage>
</organism>
<proteinExistence type="predicted"/>
<evidence type="ECO:0000313" key="1">
    <source>
        <dbReference type="EMBL" id="CAA9367675.1"/>
    </source>
</evidence>
<dbReference type="EMBL" id="CADCTR010002734">
    <property type="protein sequence ID" value="CAA9367675.1"/>
    <property type="molecule type" value="Genomic_DNA"/>
</dbReference>
<gene>
    <name evidence="1" type="ORF">AVDCRST_MAG93-8112</name>
</gene>
<sequence length="141" mass="16797">MPTMHEALKQLEWDSETLQRHGIEHTSETDHLEFVEVKDYLATGQSKRSGWEAIKSVVRWGGKTFEIQIQPLNIFLNEREILTRESHVSFKAQRDHVRNRVAEQLPLFRFYRDLLHWLFRQPDGDPPHFEGIRIVMKPPRI</sequence>
<name>A0A6J4MSJ9_9CHLR</name>